<dbReference type="RefSeq" id="WP_201430714.1">
    <property type="nucleotide sequence ID" value="NZ_JAEQBW010000003.1"/>
</dbReference>
<dbReference type="GO" id="GO:0005524">
    <property type="term" value="F:ATP binding"/>
    <property type="evidence" value="ECO:0007669"/>
    <property type="project" value="UniProtKB-KW"/>
</dbReference>
<dbReference type="Gene3D" id="3.30.950.30">
    <property type="entry name" value="Schlafen, AAA domain"/>
    <property type="match status" value="1"/>
</dbReference>
<dbReference type="InterPro" id="IPR038461">
    <property type="entry name" value="Schlafen_AlbA_2_dom_sf"/>
</dbReference>
<organism evidence="2 3">
    <name type="scientific">Marivirga aurantiaca</name>
    <dbReference type="NCBI Taxonomy" id="2802615"/>
    <lineage>
        <taxon>Bacteria</taxon>
        <taxon>Pseudomonadati</taxon>
        <taxon>Bacteroidota</taxon>
        <taxon>Cytophagia</taxon>
        <taxon>Cytophagales</taxon>
        <taxon>Marivirgaceae</taxon>
        <taxon>Marivirga</taxon>
    </lineage>
</organism>
<proteinExistence type="predicted"/>
<dbReference type="Pfam" id="PF04326">
    <property type="entry name" value="SLFN_AlbA_2"/>
    <property type="match status" value="1"/>
</dbReference>
<gene>
    <name evidence="2" type="ORF">JKA74_08280</name>
</gene>
<dbReference type="EMBL" id="JAEQBW010000003">
    <property type="protein sequence ID" value="MBK6265032.1"/>
    <property type="molecule type" value="Genomic_DNA"/>
</dbReference>
<keyword evidence="2" id="KW-0547">Nucleotide-binding</keyword>
<keyword evidence="3" id="KW-1185">Reference proteome</keyword>
<sequence length="220" mass="25103">MEVKDLYRLVRKGEGETLEFKRKVAHPEKIIKEVVAFANTKGGDLLIGVDDSGTIPGVKYADEEIFVLNKALFTLCKPKVQFKYRVIPLDDEGSRAVVHYEIAESKKKPHYALPDLSTDRGKAYVRVLDKSIQASKVVRNILKFSNRKSARVFAIEEEERALLKYLEQHTFITLSEFQKLSKLNKFKASKILVTLVLSNILYIKPSDKEDIFGLVPIVNY</sequence>
<evidence type="ECO:0000313" key="2">
    <source>
        <dbReference type="EMBL" id="MBK6265032.1"/>
    </source>
</evidence>
<dbReference type="Proteomes" id="UP000611723">
    <property type="component" value="Unassembled WGS sequence"/>
</dbReference>
<evidence type="ECO:0000259" key="1">
    <source>
        <dbReference type="Pfam" id="PF04326"/>
    </source>
</evidence>
<reference evidence="2" key="1">
    <citation type="submission" date="2021-01" db="EMBL/GenBank/DDBJ databases">
        <title>Marivirga aurantiaca sp. nov., isolated from intertidal surface sediments.</title>
        <authorList>
            <person name="Zhang M."/>
        </authorList>
    </citation>
    <scope>NUCLEOTIDE SEQUENCE</scope>
    <source>
        <strain evidence="2">S37H4</strain>
    </source>
</reference>
<name>A0A935C8L5_9BACT</name>
<comment type="caution">
    <text evidence="2">The sequence shown here is derived from an EMBL/GenBank/DDBJ whole genome shotgun (WGS) entry which is preliminary data.</text>
</comment>
<dbReference type="PANTHER" id="PTHR30595">
    <property type="entry name" value="GLPR-RELATED TRANSCRIPTIONAL REPRESSOR"/>
    <property type="match status" value="1"/>
</dbReference>
<feature type="domain" description="Schlafen AlbA-2" evidence="1">
    <location>
        <begin position="14"/>
        <end position="134"/>
    </location>
</feature>
<protein>
    <submittedName>
        <fullName evidence="2">ATP-binding protein</fullName>
    </submittedName>
</protein>
<dbReference type="AlphaFoldDB" id="A0A935C8L5"/>
<dbReference type="InterPro" id="IPR007421">
    <property type="entry name" value="Schlafen_AlbA_2_dom"/>
</dbReference>
<evidence type="ECO:0000313" key="3">
    <source>
        <dbReference type="Proteomes" id="UP000611723"/>
    </source>
</evidence>
<keyword evidence="2" id="KW-0067">ATP-binding</keyword>
<dbReference type="PANTHER" id="PTHR30595:SF6">
    <property type="entry name" value="SCHLAFEN ALBA-2 DOMAIN-CONTAINING PROTEIN"/>
    <property type="match status" value="1"/>
</dbReference>
<accession>A0A935C8L5</accession>